<dbReference type="Proteomes" id="UP000002028">
    <property type="component" value="Chromosome"/>
</dbReference>
<sequence>MAIGMLRGIYLAEKACKIGAPAELLKINQLVGYFC</sequence>
<accession>D2QDL8</accession>
<name>D2QDL8_SPILD</name>
<dbReference type="EMBL" id="CP001769">
    <property type="protein sequence ID" value="ADB38148.1"/>
    <property type="molecule type" value="Genomic_DNA"/>
</dbReference>
<dbReference type="AlphaFoldDB" id="D2QDL8"/>
<dbReference type="STRING" id="504472.Slin_2114"/>
<proteinExistence type="predicted"/>
<keyword evidence="2" id="KW-1185">Reference proteome</keyword>
<organism evidence="1 2">
    <name type="scientific">Spirosoma linguale (strain ATCC 33905 / DSM 74 / LMG 10896 / Claus 1)</name>
    <dbReference type="NCBI Taxonomy" id="504472"/>
    <lineage>
        <taxon>Bacteria</taxon>
        <taxon>Pseudomonadati</taxon>
        <taxon>Bacteroidota</taxon>
        <taxon>Cytophagia</taxon>
        <taxon>Cytophagales</taxon>
        <taxon>Cytophagaceae</taxon>
        <taxon>Spirosoma</taxon>
    </lineage>
</organism>
<gene>
    <name evidence="1" type="ordered locus">Slin_2114</name>
</gene>
<reference evidence="1 2" key="1">
    <citation type="journal article" date="2010" name="Stand. Genomic Sci.">
        <title>Complete genome sequence of Spirosoma linguale type strain (1).</title>
        <authorList>
            <person name="Lail K."/>
            <person name="Sikorski J."/>
            <person name="Saunders E."/>
            <person name="Lapidus A."/>
            <person name="Glavina Del Rio T."/>
            <person name="Copeland A."/>
            <person name="Tice H."/>
            <person name="Cheng J.-F."/>
            <person name="Lucas S."/>
            <person name="Nolan M."/>
            <person name="Bruce D."/>
            <person name="Goodwin L."/>
            <person name="Pitluck S."/>
            <person name="Ivanova N."/>
            <person name="Mavromatis K."/>
            <person name="Ovchinnikova G."/>
            <person name="Pati A."/>
            <person name="Chen A."/>
            <person name="Palaniappan K."/>
            <person name="Land M."/>
            <person name="Hauser L."/>
            <person name="Chang Y.-J."/>
            <person name="Jeffries C.D."/>
            <person name="Chain P."/>
            <person name="Brettin T."/>
            <person name="Detter J.C."/>
            <person name="Schuetze A."/>
            <person name="Rohde M."/>
            <person name="Tindall B.J."/>
            <person name="Goeker M."/>
            <person name="Bristow J."/>
            <person name="Eisen J.A."/>
            <person name="Markowitz V."/>
            <person name="Hugenholtz P."/>
            <person name="Kyrpides N.C."/>
            <person name="Klenk H.-P."/>
            <person name="Chen F."/>
        </authorList>
    </citation>
    <scope>NUCLEOTIDE SEQUENCE [LARGE SCALE GENOMIC DNA]</scope>
    <source>
        <strain evidence="2">ATCC 33905 / DSM 74 / LMG 10896 / Claus 1</strain>
    </source>
</reference>
<dbReference type="HOGENOM" id="CLU_3367394_0_0_10"/>
<dbReference type="KEGG" id="sli:Slin_2114"/>
<evidence type="ECO:0000313" key="2">
    <source>
        <dbReference type="Proteomes" id="UP000002028"/>
    </source>
</evidence>
<protein>
    <submittedName>
        <fullName evidence="1">Uncharacterized protein</fullName>
    </submittedName>
</protein>
<evidence type="ECO:0000313" key="1">
    <source>
        <dbReference type="EMBL" id="ADB38148.1"/>
    </source>
</evidence>